<organism evidence="1 2">
    <name type="scientific">Muribaculum caecicola</name>
    <dbReference type="NCBI Taxonomy" id="3038144"/>
    <lineage>
        <taxon>Bacteria</taxon>
        <taxon>Pseudomonadati</taxon>
        <taxon>Bacteroidota</taxon>
        <taxon>Bacteroidia</taxon>
        <taxon>Bacteroidales</taxon>
        <taxon>Muribaculaceae</taxon>
        <taxon>Muribaculum</taxon>
    </lineage>
</organism>
<reference evidence="1" key="1">
    <citation type="submission" date="2019-04" db="EMBL/GenBank/DDBJ databases">
        <title>Microbes associate with the intestines of laboratory mice.</title>
        <authorList>
            <person name="Navarre W."/>
            <person name="Wong E."/>
            <person name="Huang K.C."/>
            <person name="Tropini C."/>
            <person name="Ng K."/>
            <person name="Yu B."/>
        </authorList>
    </citation>
    <scope>NUCLEOTIDE SEQUENCE</scope>
    <source>
        <strain evidence="1">NM86_A22</strain>
    </source>
</reference>
<comment type="caution">
    <text evidence="1">The sequence shown here is derived from an EMBL/GenBank/DDBJ whole genome shotgun (WGS) entry which is preliminary data.</text>
</comment>
<dbReference type="Proteomes" id="UP000305401">
    <property type="component" value="Unassembled WGS sequence"/>
</dbReference>
<sequence>MEASNKEPLATVSYEWTEEYFSQFSSTLRGSMVEKSVRWLPIAWNLVIALFMFLIGTTFFVIFGLFLCGVALYYGWNEYNGYSTSAIFKSCKMYQNLTVQFDFYDSYVTITDKYGYNTLPYEVFYTLKSSKYGYVLCVSKVSGYFIPKSKCNEKLNLLICQISTSTPNN</sequence>
<name>A0AC61S3A6_9BACT</name>
<keyword evidence="2" id="KW-1185">Reference proteome</keyword>
<gene>
    <name evidence="1" type="ORF">E5990_09800</name>
</gene>
<proteinExistence type="predicted"/>
<dbReference type="EMBL" id="SSTG01000164">
    <property type="protein sequence ID" value="THG44297.1"/>
    <property type="molecule type" value="Genomic_DNA"/>
</dbReference>
<protein>
    <submittedName>
        <fullName evidence="1">YcxB family protein</fullName>
    </submittedName>
</protein>
<evidence type="ECO:0000313" key="1">
    <source>
        <dbReference type="EMBL" id="THG44297.1"/>
    </source>
</evidence>
<accession>A0AC61S3A6</accession>
<evidence type="ECO:0000313" key="2">
    <source>
        <dbReference type="Proteomes" id="UP000305401"/>
    </source>
</evidence>